<dbReference type="Proteomes" id="UP000269721">
    <property type="component" value="Unassembled WGS sequence"/>
</dbReference>
<dbReference type="OrthoDB" id="2510720at2759"/>
<accession>A0A4P9VWA3</accession>
<feature type="compositionally biased region" description="Basic and acidic residues" evidence="1">
    <location>
        <begin position="18"/>
        <end position="63"/>
    </location>
</feature>
<evidence type="ECO:0000256" key="1">
    <source>
        <dbReference type="SAM" id="MobiDB-lite"/>
    </source>
</evidence>
<evidence type="ECO:0000313" key="3">
    <source>
        <dbReference type="Proteomes" id="UP000269721"/>
    </source>
</evidence>
<proteinExistence type="predicted"/>
<name>A0A4P9VWA3_9FUNG</name>
<feature type="compositionally biased region" description="Polar residues" evidence="1">
    <location>
        <begin position="255"/>
        <end position="268"/>
    </location>
</feature>
<keyword evidence="3" id="KW-1185">Reference proteome</keyword>
<dbReference type="EMBL" id="ML001247">
    <property type="protein sequence ID" value="RKO83432.1"/>
    <property type="molecule type" value="Genomic_DNA"/>
</dbReference>
<feature type="compositionally biased region" description="Basic and acidic residues" evidence="1">
    <location>
        <begin position="323"/>
        <end position="361"/>
    </location>
</feature>
<dbReference type="AlphaFoldDB" id="A0A4P9VWA3"/>
<feature type="compositionally biased region" description="Low complexity" evidence="1">
    <location>
        <begin position="210"/>
        <end position="229"/>
    </location>
</feature>
<reference evidence="3" key="1">
    <citation type="journal article" date="2018" name="Nat. Microbiol.">
        <title>Leveraging single-cell genomics to expand the fungal tree of life.</title>
        <authorList>
            <person name="Ahrendt S.R."/>
            <person name="Quandt C.A."/>
            <person name="Ciobanu D."/>
            <person name="Clum A."/>
            <person name="Salamov A."/>
            <person name="Andreopoulos B."/>
            <person name="Cheng J.F."/>
            <person name="Woyke T."/>
            <person name="Pelin A."/>
            <person name="Henrissat B."/>
            <person name="Reynolds N.K."/>
            <person name="Benny G.L."/>
            <person name="Smith M.E."/>
            <person name="James T.Y."/>
            <person name="Grigoriev I.V."/>
        </authorList>
    </citation>
    <scope>NUCLEOTIDE SEQUENCE [LARGE SCALE GENOMIC DNA]</scope>
</reference>
<feature type="region of interest" description="Disordered" evidence="1">
    <location>
        <begin position="323"/>
        <end position="365"/>
    </location>
</feature>
<organism evidence="2 3">
    <name type="scientific">Blyttiomyces helicus</name>
    <dbReference type="NCBI Taxonomy" id="388810"/>
    <lineage>
        <taxon>Eukaryota</taxon>
        <taxon>Fungi</taxon>
        <taxon>Fungi incertae sedis</taxon>
        <taxon>Chytridiomycota</taxon>
        <taxon>Chytridiomycota incertae sedis</taxon>
        <taxon>Chytridiomycetes</taxon>
        <taxon>Chytridiomycetes incertae sedis</taxon>
        <taxon>Blyttiomyces</taxon>
    </lineage>
</organism>
<evidence type="ECO:0000313" key="2">
    <source>
        <dbReference type="EMBL" id="RKO83432.1"/>
    </source>
</evidence>
<sequence length="400" mass="45663">KGEEPAAKKPRRQKRPKEKIEAEKKEKEEWRLAKEREKEAAEAEKKKKKEEREKKAEAKEKAPRWSCSDDAKLELFAMVRFLKDEHSEILKNQPGFIAWSTYFKDNIETKEGYPELKDLWLDTIKRRLKAKVHDICDATGGGGLEVMLEKHKMSKIVYKTYGELMHDNTGIHAVGRNEGPGRRNTLDDDTEDSGAPNEDNPFLNDHSDYSDGNSSSDGSGSDDSGLASDLENVNPVTTTPALRPKPSAKARGRSGTKTPGARSSTPAAPSSLRPKPPGALRVKKEPLDQRIQNEVAKTVEGVQQGMNAFMLLQLQQRWEETEARWEQEEREQEERREMQEREREEKEKRCREREERREEQRASQANVFQMGMMMMMSKMCSQSFDMGAFGALQSSGQDTE</sequence>
<protein>
    <submittedName>
        <fullName evidence="2">Uncharacterized protein</fullName>
    </submittedName>
</protein>
<feature type="non-terminal residue" evidence="2">
    <location>
        <position position="1"/>
    </location>
</feature>
<gene>
    <name evidence="2" type="ORF">BDK51DRAFT_43192</name>
</gene>
<feature type="region of interest" description="Disordered" evidence="1">
    <location>
        <begin position="171"/>
        <end position="285"/>
    </location>
</feature>
<feature type="compositionally biased region" description="Basic residues" evidence="1">
    <location>
        <begin position="8"/>
        <end position="17"/>
    </location>
</feature>
<feature type="region of interest" description="Disordered" evidence="1">
    <location>
        <begin position="1"/>
        <end position="63"/>
    </location>
</feature>